<gene>
    <name evidence="1" type="ORF">SAMN04488095_1611</name>
</gene>
<proteinExistence type="predicted"/>
<organism evidence="1 2">
    <name type="scientific">Jannaschia pohangensis</name>
    <dbReference type="NCBI Taxonomy" id="390807"/>
    <lineage>
        <taxon>Bacteria</taxon>
        <taxon>Pseudomonadati</taxon>
        <taxon>Pseudomonadota</taxon>
        <taxon>Alphaproteobacteria</taxon>
        <taxon>Rhodobacterales</taxon>
        <taxon>Roseobacteraceae</taxon>
        <taxon>Jannaschia</taxon>
    </lineage>
</organism>
<dbReference type="Proteomes" id="UP000199110">
    <property type="component" value="Unassembled WGS sequence"/>
</dbReference>
<dbReference type="STRING" id="390807.SAMN04488095_1611"/>
<dbReference type="AlphaFoldDB" id="A0A1I3LS20"/>
<name>A0A1I3LS20_9RHOB</name>
<protein>
    <submittedName>
        <fullName evidence="1">Uncharacterized protein</fullName>
    </submittedName>
</protein>
<evidence type="ECO:0000313" key="2">
    <source>
        <dbReference type="Proteomes" id="UP000199110"/>
    </source>
</evidence>
<sequence length="60" mass="6695">MRNRLARVQRIIWSEPLQNVAKADAVCATNATNHSREMVASRFPANNVATRQGPATKTHH</sequence>
<reference evidence="1 2" key="1">
    <citation type="submission" date="2016-10" db="EMBL/GenBank/DDBJ databases">
        <authorList>
            <person name="de Groot N.N."/>
        </authorList>
    </citation>
    <scope>NUCLEOTIDE SEQUENCE [LARGE SCALE GENOMIC DNA]</scope>
    <source>
        <strain evidence="1 2">DSM 19073</strain>
    </source>
</reference>
<dbReference type="EMBL" id="FORA01000002">
    <property type="protein sequence ID" value="SFI87295.1"/>
    <property type="molecule type" value="Genomic_DNA"/>
</dbReference>
<keyword evidence="2" id="KW-1185">Reference proteome</keyword>
<evidence type="ECO:0000313" key="1">
    <source>
        <dbReference type="EMBL" id="SFI87295.1"/>
    </source>
</evidence>
<accession>A0A1I3LS20</accession>